<evidence type="ECO:0000313" key="2">
    <source>
        <dbReference type="EMBL" id="SCM75498.1"/>
    </source>
</evidence>
<dbReference type="EMBL" id="FMJD01000006">
    <property type="protein sequence ID" value="SCM75498.1"/>
    <property type="molecule type" value="Genomic_DNA"/>
</dbReference>
<name>A0A212LDE4_9HYPH</name>
<reference evidence="2" key="1">
    <citation type="submission" date="2016-08" db="EMBL/GenBank/DDBJ databases">
        <authorList>
            <person name="Seilhamer J.J."/>
        </authorList>
    </citation>
    <scope>NUCLEOTIDE SEQUENCE</scope>
    <source>
        <strain evidence="2">86</strain>
    </source>
</reference>
<feature type="compositionally biased region" description="Basic and acidic residues" evidence="1">
    <location>
        <begin position="105"/>
        <end position="118"/>
    </location>
</feature>
<feature type="region of interest" description="Disordered" evidence="1">
    <location>
        <begin position="77"/>
        <end position="118"/>
    </location>
</feature>
<gene>
    <name evidence="2" type="ORF">KL86PLE_20165</name>
</gene>
<feature type="region of interest" description="Disordered" evidence="1">
    <location>
        <begin position="19"/>
        <end position="42"/>
    </location>
</feature>
<proteinExistence type="predicted"/>
<dbReference type="AlphaFoldDB" id="A0A212LDE4"/>
<evidence type="ECO:0000256" key="1">
    <source>
        <dbReference type="SAM" id="MobiDB-lite"/>
    </source>
</evidence>
<organism evidence="2">
    <name type="scientific">uncultured Pleomorphomonas sp</name>
    <dbReference type="NCBI Taxonomy" id="442121"/>
    <lineage>
        <taxon>Bacteria</taxon>
        <taxon>Pseudomonadati</taxon>
        <taxon>Pseudomonadota</taxon>
        <taxon>Alphaproteobacteria</taxon>
        <taxon>Hyphomicrobiales</taxon>
        <taxon>Pleomorphomonadaceae</taxon>
        <taxon>Pleomorphomonas</taxon>
        <taxon>environmental samples</taxon>
    </lineage>
</organism>
<accession>A0A212LDE4</accession>
<sequence length="118" mass="12723">MGFASGRIDLARTMVHGTIHGKGGTHAPDAPLPVPSRQSQIAVRPDGRGATIQFLSSHRMVRKPEATFRSDALVVDRRNPKQIPGHAGAVPIKPSPPRTSPPMDCHPRAGEDLGTRRR</sequence>
<protein>
    <submittedName>
        <fullName evidence="2">Uncharacterized protein</fullName>
    </submittedName>
</protein>